<dbReference type="Gene3D" id="2.60.40.1090">
    <property type="entry name" value="Fimbrial-type adhesion domain"/>
    <property type="match status" value="1"/>
</dbReference>
<dbReference type="GO" id="GO:0009289">
    <property type="term" value="C:pilus"/>
    <property type="evidence" value="ECO:0007669"/>
    <property type="project" value="InterPro"/>
</dbReference>
<reference evidence="2 3" key="1">
    <citation type="submission" date="2018-12" db="EMBL/GenBank/DDBJ databases">
        <authorList>
            <consortium name="Pathogen Informatics"/>
        </authorList>
    </citation>
    <scope>NUCLEOTIDE SEQUENCE [LARGE SCALE GENOMIC DNA]</scope>
    <source>
        <strain evidence="2 3">NCTC13098</strain>
    </source>
</reference>
<evidence type="ECO:0000256" key="1">
    <source>
        <dbReference type="SAM" id="SignalP"/>
    </source>
</evidence>
<evidence type="ECO:0000313" key="2">
    <source>
        <dbReference type="EMBL" id="VDR24938.1"/>
    </source>
</evidence>
<sequence>MKDNGSKNGGKRLAGLLAMSGLLVASSAAGFMTNYDNGRVDFAGRVTDISCSVALNGGHNAGSGSVWLAPVSLAEVHDRGAGAFMKAQPFTLELSNCQLRHDGGAADQSEVRSVNVRWIDGFMVNTVNNENAGYLANTLPDGARNIYLALSTNDNNTLDKSNKIVPADPLQKPGAD</sequence>
<gene>
    <name evidence="2" type="ORF">NCTC13098_01237</name>
</gene>
<dbReference type="AlphaFoldDB" id="A0A3P8JDT4"/>
<feature type="chain" id="PRO_5017938367" evidence="1">
    <location>
        <begin position="29"/>
        <end position="176"/>
    </location>
</feature>
<dbReference type="Proteomes" id="UP000274346">
    <property type="component" value="Chromosome"/>
</dbReference>
<dbReference type="GO" id="GO:0007155">
    <property type="term" value="P:cell adhesion"/>
    <property type="evidence" value="ECO:0007669"/>
    <property type="project" value="InterPro"/>
</dbReference>
<accession>A0A3P8JDT4</accession>
<evidence type="ECO:0000313" key="3">
    <source>
        <dbReference type="Proteomes" id="UP000274346"/>
    </source>
</evidence>
<proteinExistence type="predicted"/>
<name>A0A3P8JDT4_RAOTE</name>
<dbReference type="EMBL" id="LR131271">
    <property type="protein sequence ID" value="VDR24938.1"/>
    <property type="molecule type" value="Genomic_DNA"/>
</dbReference>
<organism evidence="2 3">
    <name type="scientific">Raoultella terrigena</name>
    <name type="common">Klebsiella terrigena</name>
    <dbReference type="NCBI Taxonomy" id="577"/>
    <lineage>
        <taxon>Bacteria</taxon>
        <taxon>Pseudomonadati</taxon>
        <taxon>Pseudomonadota</taxon>
        <taxon>Gammaproteobacteria</taxon>
        <taxon>Enterobacterales</taxon>
        <taxon>Enterobacteriaceae</taxon>
        <taxon>Klebsiella/Raoultella group</taxon>
        <taxon>Raoultella</taxon>
    </lineage>
</organism>
<dbReference type="KEGG" id="rtg:NCTC13098_01237"/>
<feature type="signal peptide" evidence="1">
    <location>
        <begin position="1"/>
        <end position="28"/>
    </location>
</feature>
<protein>
    <submittedName>
        <fullName evidence="2">P pilus assembly protein, pilin FimA</fullName>
    </submittedName>
</protein>
<dbReference type="SUPFAM" id="SSF49401">
    <property type="entry name" value="Bacterial adhesins"/>
    <property type="match status" value="1"/>
</dbReference>
<keyword evidence="1" id="KW-0732">Signal</keyword>
<dbReference type="InterPro" id="IPR008966">
    <property type="entry name" value="Adhesion_dom_sf"/>
</dbReference>
<dbReference type="InterPro" id="IPR036937">
    <property type="entry name" value="Adhesion_dom_fimbrial_sf"/>
</dbReference>